<proteinExistence type="predicted"/>
<feature type="non-terminal residue" evidence="1">
    <location>
        <position position="1"/>
    </location>
</feature>
<evidence type="ECO:0000313" key="1">
    <source>
        <dbReference type="EMBL" id="KAK3764287.1"/>
    </source>
</evidence>
<name>A0AAE0Z7P3_9GAST</name>
<evidence type="ECO:0000313" key="2">
    <source>
        <dbReference type="Proteomes" id="UP001283361"/>
    </source>
</evidence>
<dbReference type="AlphaFoldDB" id="A0AAE0Z7P3"/>
<dbReference type="Proteomes" id="UP001283361">
    <property type="component" value="Unassembled WGS sequence"/>
</dbReference>
<reference evidence="1" key="1">
    <citation type="journal article" date="2023" name="G3 (Bethesda)">
        <title>A reference genome for the long-term kleptoplast-retaining sea slug Elysia crispata morphotype clarki.</title>
        <authorList>
            <person name="Eastman K.E."/>
            <person name="Pendleton A.L."/>
            <person name="Shaikh M.A."/>
            <person name="Suttiyut T."/>
            <person name="Ogas R."/>
            <person name="Tomko P."/>
            <person name="Gavelis G."/>
            <person name="Widhalm J.R."/>
            <person name="Wisecaver J.H."/>
        </authorList>
    </citation>
    <scope>NUCLEOTIDE SEQUENCE</scope>
    <source>
        <strain evidence="1">ECLA1</strain>
    </source>
</reference>
<protein>
    <submittedName>
        <fullName evidence="1">Uncharacterized protein</fullName>
    </submittedName>
</protein>
<accession>A0AAE0Z7P3</accession>
<sequence length="57" mass="6077">DGGNDDGDWGTGEMVATAMVIGLQARMDGGNDDGNWGEGEMVAMMMVVAAMKVRWRL</sequence>
<dbReference type="EMBL" id="JAWDGP010004454">
    <property type="protein sequence ID" value="KAK3764287.1"/>
    <property type="molecule type" value="Genomic_DNA"/>
</dbReference>
<gene>
    <name evidence="1" type="ORF">RRG08_033369</name>
</gene>
<keyword evidence="2" id="KW-1185">Reference proteome</keyword>
<organism evidence="1 2">
    <name type="scientific">Elysia crispata</name>
    <name type="common">lettuce slug</name>
    <dbReference type="NCBI Taxonomy" id="231223"/>
    <lineage>
        <taxon>Eukaryota</taxon>
        <taxon>Metazoa</taxon>
        <taxon>Spiralia</taxon>
        <taxon>Lophotrochozoa</taxon>
        <taxon>Mollusca</taxon>
        <taxon>Gastropoda</taxon>
        <taxon>Heterobranchia</taxon>
        <taxon>Euthyneura</taxon>
        <taxon>Panpulmonata</taxon>
        <taxon>Sacoglossa</taxon>
        <taxon>Placobranchoidea</taxon>
        <taxon>Plakobranchidae</taxon>
        <taxon>Elysia</taxon>
    </lineage>
</organism>
<comment type="caution">
    <text evidence="1">The sequence shown here is derived from an EMBL/GenBank/DDBJ whole genome shotgun (WGS) entry which is preliminary data.</text>
</comment>